<gene>
    <name evidence="1" type="ORF">SAMN02745121_01307</name>
</gene>
<dbReference type="EMBL" id="FOMX01000004">
    <property type="protein sequence ID" value="SFD74349.1"/>
    <property type="molecule type" value="Genomic_DNA"/>
</dbReference>
<dbReference type="Proteomes" id="UP000199400">
    <property type="component" value="Unassembled WGS sequence"/>
</dbReference>
<name>A0A1I1UUJ5_9BACT</name>
<proteinExistence type="predicted"/>
<dbReference type="RefSeq" id="WP_256254023.1">
    <property type="nucleotide sequence ID" value="NZ_FOMX01000004.1"/>
</dbReference>
<dbReference type="AlphaFoldDB" id="A0A1I1UUJ5"/>
<protein>
    <submittedName>
        <fullName evidence="1">Uncharacterized protein</fullName>
    </submittedName>
</protein>
<keyword evidence="2" id="KW-1185">Reference proteome</keyword>
<evidence type="ECO:0000313" key="1">
    <source>
        <dbReference type="EMBL" id="SFD74349.1"/>
    </source>
</evidence>
<organism evidence="1 2">
    <name type="scientific">Nannocystis exedens</name>
    <dbReference type="NCBI Taxonomy" id="54"/>
    <lineage>
        <taxon>Bacteria</taxon>
        <taxon>Pseudomonadati</taxon>
        <taxon>Myxococcota</taxon>
        <taxon>Polyangia</taxon>
        <taxon>Nannocystales</taxon>
        <taxon>Nannocystaceae</taxon>
        <taxon>Nannocystis</taxon>
    </lineage>
</organism>
<accession>A0A1I1UUJ5</accession>
<dbReference type="STRING" id="54.SAMN02745121_01307"/>
<evidence type="ECO:0000313" key="2">
    <source>
        <dbReference type="Proteomes" id="UP000199400"/>
    </source>
</evidence>
<reference evidence="2" key="1">
    <citation type="submission" date="2016-10" db="EMBL/GenBank/DDBJ databases">
        <authorList>
            <person name="Varghese N."/>
            <person name="Submissions S."/>
        </authorList>
    </citation>
    <scope>NUCLEOTIDE SEQUENCE [LARGE SCALE GENOMIC DNA]</scope>
    <source>
        <strain evidence="2">ATCC 25963</strain>
    </source>
</reference>
<sequence>MRAGTPTMAGTFLFSLEAAPKEDNPGCPTVPAFMTWELIVNE</sequence>